<dbReference type="NCBIfam" id="TIGR01806">
    <property type="entry name" value="CM_mono2"/>
    <property type="match status" value="1"/>
</dbReference>
<dbReference type="EMBL" id="CADIKM010000001">
    <property type="protein sequence ID" value="CAB3775748.1"/>
    <property type="molecule type" value="Genomic_DNA"/>
</dbReference>
<evidence type="ECO:0000256" key="1">
    <source>
        <dbReference type="ARBA" id="ARBA00004817"/>
    </source>
</evidence>
<dbReference type="UniPathway" id="UPA00120">
    <property type="reaction ID" value="UER00203"/>
</dbReference>
<feature type="domain" description="Chorismate mutase" evidence="7">
    <location>
        <begin position="20"/>
        <end position="113"/>
    </location>
</feature>
<proteinExistence type="predicted"/>
<dbReference type="InterPro" id="IPR036979">
    <property type="entry name" value="CM_dom_sf"/>
</dbReference>
<dbReference type="InterPro" id="IPR051331">
    <property type="entry name" value="Chorismate_mutase-related"/>
</dbReference>
<protein>
    <recommendedName>
        <fullName evidence="2 5">Chorismate mutase</fullName>
        <ecNumber evidence="2 5">5.4.99.5</ecNumber>
    </recommendedName>
</protein>
<dbReference type="AlphaFoldDB" id="A0A6S7CAM2"/>
<evidence type="ECO:0000256" key="6">
    <source>
        <dbReference type="SAM" id="SignalP"/>
    </source>
</evidence>
<evidence type="ECO:0000259" key="7">
    <source>
        <dbReference type="PROSITE" id="PS51168"/>
    </source>
</evidence>
<accession>A0A6S7CAM2</accession>
<comment type="function">
    <text evidence="5">Catalyzes the Claisen rearrangement of chorismate to prephenate.</text>
</comment>
<evidence type="ECO:0000256" key="3">
    <source>
        <dbReference type="ARBA" id="ARBA00022729"/>
    </source>
</evidence>
<evidence type="ECO:0000313" key="8">
    <source>
        <dbReference type="EMBL" id="CAB3775748.1"/>
    </source>
</evidence>
<dbReference type="PIRSF" id="PIRSF026640">
    <property type="entry name" value="Peripl_chor_mut"/>
    <property type="match status" value="1"/>
</dbReference>
<dbReference type="InterPro" id="IPR036263">
    <property type="entry name" value="Chorismate_II_sf"/>
</dbReference>
<dbReference type="SMART" id="SM00830">
    <property type="entry name" value="CM_2"/>
    <property type="match status" value="1"/>
</dbReference>
<gene>
    <name evidence="8" type="ORF">LMG28138_00006</name>
</gene>
<dbReference type="GO" id="GO:0004106">
    <property type="term" value="F:chorismate mutase activity"/>
    <property type="evidence" value="ECO:0007669"/>
    <property type="project" value="UniProtKB-EC"/>
</dbReference>
<keyword evidence="9" id="KW-1185">Reference proteome</keyword>
<name>A0A6S7CAM2_9BURK</name>
<dbReference type="Proteomes" id="UP000494115">
    <property type="component" value="Unassembled WGS sequence"/>
</dbReference>
<comment type="pathway">
    <text evidence="1 5">Metabolic intermediate biosynthesis; prephenate biosynthesis; prephenate from chorismate: step 1/1.</text>
</comment>
<evidence type="ECO:0000256" key="2">
    <source>
        <dbReference type="ARBA" id="ARBA00012404"/>
    </source>
</evidence>
<sequence length="201" mass="21180">MLPLLSRSSSIFRHLVVAGLATSALAIAAPAAADGSTALTNVVALVTQRLALAPPVAQFKWQTGKSITDTSREQRLLADVANKAKTQGVDPSFARTFFGDQIEASKIVQNALFEQWRKTGGPKEPGTDLAAIRPKLDQLDAALIQALARIQAIRAQPNCQSELSQSLANWKQLSSFDSSQSGALTQALSHVCAGGGMSVQG</sequence>
<dbReference type="PROSITE" id="PS51168">
    <property type="entry name" value="CHORISMATE_MUT_2"/>
    <property type="match status" value="1"/>
</dbReference>
<dbReference type="InterPro" id="IPR002701">
    <property type="entry name" value="CM_II_prokaryot"/>
</dbReference>
<evidence type="ECO:0000256" key="4">
    <source>
        <dbReference type="ARBA" id="ARBA00023235"/>
    </source>
</evidence>
<dbReference type="EC" id="5.4.99.5" evidence="2 5"/>
<dbReference type="PANTHER" id="PTHR38041:SF2">
    <property type="entry name" value="SECRETED CHORISMATE MUTASE"/>
    <property type="match status" value="1"/>
</dbReference>
<dbReference type="NCBIfam" id="NF006741">
    <property type="entry name" value="PRK09269.1"/>
    <property type="match status" value="1"/>
</dbReference>
<evidence type="ECO:0000256" key="5">
    <source>
        <dbReference type="PIRNR" id="PIRNR026640"/>
    </source>
</evidence>
<reference evidence="8 9" key="1">
    <citation type="submission" date="2020-04" db="EMBL/GenBank/DDBJ databases">
        <authorList>
            <person name="De Canck E."/>
        </authorList>
    </citation>
    <scope>NUCLEOTIDE SEQUENCE [LARGE SCALE GENOMIC DNA]</scope>
    <source>
        <strain evidence="8 9">LMG 28138</strain>
    </source>
</reference>
<dbReference type="GO" id="GO:0046417">
    <property type="term" value="P:chorismate metabolic process"/>
    <property type="evidence" value="ECO:0007669"/>
    <property type="project" value="InterPro"/>
</dbReference>
<comment type="catalytic activity">
    <reaction evidence="5">
        <text>chorismate = prephenate</text>
        <dbReference type="Rhea" id="RHEA:13897"/>
        <dbReference type="ChEBI" id="CHEBI:29748"/>
        <dbReference type="ChEBI" id="CHEBI:29934"/>
        <dbReference type="EC" id="5.4.99.5"/>
    </reaction>
</comment>
<feature type="signal peptide" evidence="6">
    <location>
        <begin position="1"/>
        <end position="28"/>
    </location>
</feature>
<dbReference type="InterPro" id="IPR008240">
    <property type="entry name" value="Chorismate_mutase_periplasmic"/>
</dbReference>
<evidence type="ECO:0000313" key="9">
    <source>
        <dbReference type="Proteomes" id="UP000494115"/>
    </source>
</evidence>
<dbReference type="Gene3D" id="1.20.59.10">
    <property type="entry name" value="Chorismate mutase"/>
    <property type="match status" value="1"/>
</dbReference>
<organism evidence="8 9">
    <name type="scientific">Pararobbsia alpina</name>
    <dbReference type="NCBI Taxonomy" id="621374"/>
    <lineage>
        <taxon>Bacteria</taxon>
        <taxon>Pseudomonadati</taxon>
        <taxon>Pseudomonadota</taxon>
        <taxon>Betaproteobacteria</taxon>
        <taxon>Burkholderiales</taxon>
        <taxon>Burkholderiaceae</taxon>
        <taxon>Pararobbsia</taxon>
    </lineage>
</organism>
<dbReference type="SUPFAM" id="SSF48600">
    <property type="entry name" value="Chorismate mutase II"/>
    <property type="match status" value="1"/>
</dbReference>
<dbReference type="Pfam" id="PF01817">
    <property type="entry name" value="CM_2"/>
    <property type="match status" value="1"/>
</dbReference>
<feature type="chain" id="PRO_5028976513" description="Chorismate mutase" evidence="6">
    <location>
        <begin position="29"/>
        <end position="201"/>
    </location>
</feature>
<dbReference type="GO" id="GO:0009697">
    <property type="term" value="P:salicylic acid biosynthetic process"/>
    <property type="evidence" value="ECO:0007669"/>
    <property type="project" value="TreeGrafter"/>
</dbReference>
<keyword evidence="4 5" id="KW-0413">Isomerase</keyword>
<dbReference type="RefSeq" id="WP_175102594.1">
    <property type="nucleotide sequence ID" value="NZ_CADIKM010000001.1"/>
</dbReference>
<keyword evidence="3 6" id="KW-0732">Signal</keyword>
<dbReference type="PANTHER" id="PTHR38041">
    <property type="entry name" value="CHORISMATE MUTASE"/>
    <property type="match status" value="1"/>
</dbReference>